<keyword evidence="4 8" id="KW-0812">Transmembrane</keyword>
<feature type="domain" description="Threonine/Serine exporter ThrE" evidence="9">
    <location>
        <begin position="12"/>
        <end position="138"/>
    </location>
</feature>
<keyword evidence="6 8" id="KW-0472">Membrane</keyword>
<keyword evidence="3" id="KW-0997">Cell inner membrane</keyword>
<evidence type="ECO:0000313" key="11">
    <source>
        <dbReference type="Proteomes" id="UP001179647"/>
    </source>
</evidence>
<dbReference type="KEGG" id="vie:OL234_07530"/>
<reference evidence="10" key="1">
    <citation type="submission" date="2022-10" db="EMBL/GenBank/DDBJ databases">
        <title>Vagococcus sp. isolated from poultry meat.</title>
        <authorList>
            <person name="Johansson P."/>
            <person name="Bjorkroth J."/>
        </authorList>
    </citation>
    <scope>NUCLEOTIDE SEQUENCE</scope>
    <source>
        <strain evidence="10">STAA11</strain>
    </source>
</reference>
<dbReference type="InterPro" id="IPR050539">
    <property type="entry name" value="ThrE_Dicarb/AminoAcid_Exp"/>
</dbReference>
<sequence length="158" mass="17370">MMSEMVLKFIEQFALSFISAVGFAIIWQVPKSGWVYAGLCGTGGWLVYWAANLLELGPALSNFLGSLTIAAISYYLARWRRTPATLYNIPGITSLVPGGTSYKMTYSLITGQYTKAVEYGLSVMVVAGAIAGGLIIFEIARRNLRTKIFPIAKRKRPF</sequence>
<feature type="transmembrane region" description="Helical" evidence="8">
    <location>
        <begin position="34"/>
        <end position="51"/>
    </location>
</feature>
<dbReference type="EMBL" id="CP110232">
    <property type="protein sequence ID" value="WEG72829.1"/>
    <property type="molecule type" value="Genomic_DNA"/>
</dbReference>
<dbReference type="AlphaFoldDB" id="A0AAF0CU17"/>
<evidence type="ECO:0000259" key="9">
    <source>
        <dbReference type="Pfam" id="PF12821"/>
    </source>
</evidence>
<proteinExistence type="inferred from homology"/>
<keyword evidence="5 8" id="KW-1133">Transmembrane helix</keyword>
<evidence type="ECO:0000256" key="2">
    <source>
        <dbReference type="ARBA" id="ARBA00022475"/>
    </source>
</evidence>
<evidence type="ECO:0000256" key="3">
    <source>
        <dbReference type="ARBA" id="ARBA00022519"/>
    </source>
</evidence>
<accession>A0AAF0CU17</accession>
<evidence type="ECO:0000256" key="6">
    <source>
        <dbReference type="ARBA" id="ARBA00023136"/>
    </source>
</evidence>
<feature type="transmembrane region" description="Helical" evidence="8">
    <location>
        <begin position="84"/>
        <end position="104"/>
    </location>
</feature>
<evidence type="ECO:0000256" key="1">
    <source>
        <dbReference type="ARBA" id="ARBA00004651"/>
    </source>
</evidence>
<organism evidence="10 11">
    <name type="scientific">Vagococcus intermedius</name>
    <dbReference type="NCBI Taxonomy" id="2991418"/>
    <lineage>
        <taxon>Bacteria</taxon>
        <taxon>Bacillati</taxon>
        <taxon>Bacillota</taxon>
        <taxon>Bacilli</taxon>
        <taxon>Lactobacillales</taxon>
        <taxon>Enterococcaceae</taxon>
        <taxon>Vagococcus</taxon>
    </lineage>
</organism>
<dbReference type="PANTHER" id="PTHR34390">
    <property type="entry name" value="UPF0442 PROTEIN YJJB-RELATED"/>
    <property type="match status" value="1"/>
</dbReference>
<feature type="transmembrane region" description="Helical" evidence="8">
    <location>
        <begin position="116"/>
        <end position="137"/>
    </location>
</feature>
<name>A0AAF0CU17_9ENTE</name>
<dbReference type="Pfam" id="PF12821">
    <property type="entry name" value="ThrE_2"/>
    <property type="match status" value="1"/>
</dbReference>
<dbReference type="PANTHER" id="PTHR34390:SF1">
    <property type="entry name" value="SUCCINATE TRANSPORTER SUBUNIT YJJB-RELATED"/>
    <property type="match status" value="1"/>
</dbReference>
<feature type="transmembrane region" description="Helical" evidence="8">
    <location>
        <begin position="6"/>
        <end position="27"/>
    </location>
</feature>
<evidence type="ECO:0000313" key="10">
    <source>
        <dbReference type="EMBL" id="WEG72829.1"/>
    </source>
</evidence>
<keyword evidence="2" id="KW-1003">Cell membrane</keyword>
<evidence type="ECO:0000256" key="8">
    <source>
        <dbReference type="SAM" id="Phobius"/>
    </source>
</evidence>
<feature type="transmembrane region" description="Helical" evidence="8">
    <location>
        <begin position="57"/>
        <end position="77"/>
    </location>
</feature>
<evidence type="ECO:0000256" key="7">
    <source>
        <dbReference type="ARBA" id="ARBA00034125"/>
    </source>
</evidence>
<comment type="similarity">
    <text evidence="7">Belongs to the ThrE exporter (TC 2.A.79) family.</text>
</comment>
<evidence type="ECO:0000256" key="5">
    <source>
        <dbReference type="ARBA" id="ARBA00022989"/>
    </source>
</evidence>
<comment type="subcellular location">
    <subcellularLocation>
        <location evidence="1">Cell membrane</location>
        <topology evidence="1">Multi-pass membrane protein</topology>
    </subcellularLocation>
</comment>
<dbReference type="RefSeq" id="WP_275468632.1">
    <property type="nucleotide sequence ID" value="NZ_CP110232.1"/>
</dbReference>
<protein>
    <submittedName>
        <fullName evidence="10">Threonine/serine exporter family protein</fullName>
    </submittedName>
</protein>
<gene>
    <name evidence="10" type="ORF">OL234_07530</name>
</gene>
<dbReference type="GO" id="GO:0015744">
    <property type="term" value="P:succinate transport"/>
    <property type="evidence" value="ECO:0007669"/>
    <property type="project" value="TreeGrafter"/>
</dbReference>
<dbReference type="Proteomes" id="UP001179647">
    <property type="component" value="Chromosome"/>
</dbReference>
<dbReference type="InterPro" id="IPR024528">
    <property type="entry name" value="ThrE_2"/>
</dbReference>
<evidence type="ECO:0000256" key="4">
    <source>
        <dbReference type="ARBA" id="ARBA00022692"/>
    </source>
</evidence>
<dbReference type="GO" id="GO:0005886">
    <property type="term" value="C:plasma membrane"/>
    <property type="evidence" value="ECO:0007669"/>
    <property type="project" value="UniProtKB-SubCell"/>
</dbReference>
<keyword evidence="11" id="KW-1185">Reference proteome</keyword>